<dbReference type="Pfam" id="PF10601">
    <property type="entry name" value="zf-LITAF-like"/>
    <property type="match status" value="1"/>
</dbReference>
<evidence type="ECO:0000259" key="10">
    <source>
        <dbReference type="PROSITE" id="PS51837"/>
    </source>
</evidence>
<dbReference type="Proteomes" id="UP000594262">
    <property type="component" value="Unplaced"/>
</dbReference>
<evidence type="ECO:0000256" key="8">
    <source>
        <dbReference type="SAM" id="MobiDB-lite"/>
    </source>
</evidence>
<evidence type="ECO:0000256" key="3">
    <source>
        <dbReference type="ARBA" id="ARBA00004630"/>
    </source>
</evidence>
<dbReference type="AlphaFoldDB" id="A0A7M6DMD0"/>
<proteinExistence type="inferred from homology"/>
<evidence type="ECO:0000256" key="5">
    <source>
        <dbReference type="ARBA" id="ARBA00022723"/>
    </source>
</evidence>
<name>A0A7M6DMD0_9CNID</name>
<dbReference type="PROSITE" id="PS51837">
    <property type="entry name" value="LITAF"/>
    <property type="match status" value="1"/>
</dbReference>
<dbReference type="PANTHER" id="PTHR23292">
    <property type="entry name" value="LIPOPOLYSACCHARIDE-INDUCED TUMOR NECROSIS FACTOR-ALPHA FACTOR"/>
    <property type="match status" value="1"/>
</dbReference>
<organism evidence="11 12">
    <name type="scientific">Clytia hemisphaerica</name>
    <dbReference type="NCBI Taxonomy" id="252671"/>
    <lineage>
        <taxon>Eukaryota</taxon>
        <taxon>Metazoa</taxon>
        <taxon>Cnidaria</taxon>
        <taxon>Hydrozoa</taxon>
        <taxon>Hydroidolina</taxon>
        <taxon>Leptothecata</taxon>
        <taxon>Obeliida</taxon>
        <taxon>Clytiidae</taxon>
        <taxon>Clytia</taxon>
    </lineage>
</organism>
<keyword evidence="9" id="KW-1133">Transmembrane helix</keyword>
<dbReference type="InterPro" id="IPR006629">
    <property type="entry name" value="LITAF"/>
</dbReference>
<evidence type="ECO:0000256" key="9">
    <source>
        <dbReference type="SAM" id="Phobius"/>
    </source>
</evidence>
<reference evidence="11" key="1">
    <citation type="submission" date="2021-01" db="UniProtKB">
        <authorList>
            <consortium name="EnsemblMetazoa"/>
        </authorList>
    </citation>
    <scope>IDENTIFICATION</scope>
</reference>
<keyword evidence="6" id="KW-0862">Zinc</keyword>
<keyword evidence="9" id="KW-0812">Transmembrane</keyword>
<evidence type="ECO:0000313" key="12">
    <source>
        <dbReference type="Proteomes" id="UP000594262"/>
    </source>
</evidence>
<accession>A0A7M6DMD0</accession>
<evidence type="ECO:0000313" key="11">
    <source>
        <dbReference type="EnsemblMetazoa" id="CLYHEMP016009.1"/>
    </source>
</evidence>
<feature type="transmembrane region" description="Helical" evidence="9">
    <location>
        <begin position="128"/>
        <end position="149"/>
    </location>
</feature>
<dbReference type="OrthoDB" id="5599753at2759"/>
<dbReference type="GO" id="GO:0005765">
    <property type="term" value="C:lysosomal membrane"/>
    <property type="evidence" value="ECO:0007669"/>
    <property type="project" value="UniProtKB-SubCell"/>
</dbReference>
<dbReference type="InterPro" id="IPR037519">
    <property type="entry name" value="LITAF_fam"/>
</dbReference>
<feature type="compositionally biased region" description="Low complexity" evidence="8">
    <location>
        <begin position="56"/>
        <end position="68"/>
    </location>
</feature>
<evidence type="ECO:0000256" key="1">
    <source>
        <dbReference type="ARBA" id="ARBA00004414"/>
    </source>
</evidence>
<dbReference type="SMART" id="SM00714">
    <property type="entry name" value="LITAF"/>
    <property type="match status" value="1"/>
</dbReference>
<feature type="region of interest" description="Disordered" evidence="8">
    <location>
        <begin position="16"/>
        <end position="68"/>
    </location>
</feature>
<keyword evidence="7 9" id="KW-0472">Membrane</keyword>
<dbReference type="GO" id="GO:0031902">
    <property type="term" value="C:late endosome membrane"/>
    <property type="evidence" value="ECO:0007669"/>
    <property type="project" value="UniProtKB-SubCell"/>
</dbReference>
<evidence type="ECO:0000256" key="2">
    <source>
        <dbReference type="ARBA" id="ARBA00004481"/>
    </source>
</evidence>
<sequence length="176" mass="19414">MFAKKKIYNITMTSAYPTQGKGAGVPPPATGQQQQPPPPPGYYQTQPGMQPPPVGMQPSPMGMQQPPMGMQQAPIAQQPGGVPYVMNNRAMIAMLPMKLGRQPVQLKCVTCMQYITTDVRETIGTCQWLIAILLCSFLLFIFAWIPFVIDDLKDAVHSCPNCKSYCGFHRTYAPGY</sequence>
<dbReference type="EnsemblMetazoa" id="CLYHEMT016009.1">
    <property type="protein sequence ID" value="CLYHEMP016009.1"/>
    <property type="gene ID" value="CLYHEMG016009"/>
</dbReference>
<comment type="similarity">
    <text evidence="4">Belongs to the CDIP1/LITAF family.</text>
</comment>
<dbReference type="PANTHER" id="PTHR23292:SF6">
    <property type="entry name" value="FI16602P1-RELATED"/>
    <property type="match status" value="1"/>
</dbReference>
<protein>
    <recommendedName>
        <fullName evidence="10">LITAF domain-containing protein</fullName>
    </recommendedName>
</protein>
<evidence type="ECO:0000256" key="7">
    <source>
        <dbReference type="ARBA" id="ARBA00023136"/>
    </source>
</evidence>
<comment type="subcellular location">
    <subcellularLocation>
        <location evidence="2">Endosome membrane</location>
        <topology evidence="2">Peripheral membrane protein</topology>
    </subcellularLocation>
    <subcellularLocation>
        <location evidence="1">Late endosome membrane</location>
    </subcellularLocation>
    <subcellularLocation>
        <location evidence="3">Lysosome membrane</location>
        <topology evidence="3">Peripheral membrane protein</topology>
        <orientation evidence="3">Cytoplasmic side</orientation>
    </subcellularLocation>
</comment>
<feature type="domain" description="LITAF" evidence="10">
    <location>
        <begin position="88"/>
        <end position="171"/>
    </location>
</feature>
<keyword evidence="5" id="KW-0479">Metal-binding</keyword>
<keyword evidence="12" id="KW-1185">Reference proteome</keyword>
<evidence type="ECO:0000256" key="4">
    <source>
        <dbReference type="ARBA" id="ARBA00005975"/>
    </source>
</evidence>
<feature type="compositionally biased region" description="Pro residues" evidence="8">
    <location>
        <begin position="25"/>
        <end position="41"/>
    </location>
</feature>
<dbReference type="GO" id="GO:0008270">
    <property type="term" value="F:zinc ion binding"/>
    <property type="evidence" value="ECO:0007669"/>
    <property type="project" value="TreeGrafter"/>
</dbReference>
<evidence type="ECO:0000256" key="6">
    <source>
        <dbReference type="ARBA" id="ARBA00022833"/>
    </source>
</evidence>